<evidence type="ECO:0000313" key="7">
    <source>
        <dbReference type="Proteomes" id="UP000183983"/>
    </source>
</evidence>
<dbReference type="PANTHER" id="PTHR33376:SF4">
    <property type="entry name" value="SIALIC ACID-BINDING PERIPLASMIC PROTEIN SIAP"/>
    <property type="match status" value="1"/>
</dbReference>
<feature type="signal peptide" evidence="5">
    <location>
        <begin position="1"/>
        <end position="34"/>
    </location>
</feature>
<evidence type="ECO:0000313" key="6">
    <source>
        <dbReference type="EMBL" id="SHN21146.1"/>
    </source>
</evidence>
<dbReference type="GO" id="GO:0030288">
    <property type="term" value="C:outer membrane-bounded periplasmic space"/>
    <property type="evidence" value="ECO:0007669"/>
    <property type="project" value="InterPro"/>
</dbReference>
<dbReference type="EMBL" id="FRDA01000013">
    <property type="protein sequence ID" value="SHN21146.1"/>
    <property type="molecule type" value="Genomic_DNA"/>
</dbReference>
<evidence type="ECO:0000256" key="2">
    <source>
        <dbReference type="ARBA" id="ARBA00009023"/>
    </source>
</evidence>
<gene>
    <name evidence="6" type="ORF">SAMN05216593_113146</name>
</gene>
<dbReference type="InterPro" id="IPR004682">
    <property type="entry name" value="TRAP_DctP"/>
</dbReference>
<dbReference type="RefSeq" id="WP_073170050.1">
    <property type="nucleotide sequence ID" value="NZ_FRDA01000013.1"/>
</dbReference>
<name>A0A1M7PUK5_9PSED</name>
<dbReference type="Gene3D" id="3.40.190.170">
    <property type="entry name" value="Bacterial extracellular solute-binding protein, family 7"/>
    <property type="match status" value="1"/>
</dbReference>
<dbReference type="InterPro" id="IPR038404">
    <property type="entry name" value="TRAP_DctP_sf"/>
</dbReference>
<comment type="subcellular location">
    <subcellularLocation>
        <location evidence="1">Cell envelope</location>
    </subcellularLocation>
</comment>
<dbReference type="PIRSF" id="PIRSF006470">
    <property type="entry name" value="DctB"/>
    <property type="match status" value="1"/>
</dbReference>
<dbReference type="InterPro" id="IPR019546">
    <property type="entry name" value="TAT_signal_bac_arc"/>
</dbReference>
<dbReference type="PROSITE" id="PS51318">
    <property type="entry name" value="TAT"/>
    <property type="match status" value="1"/>
</dbReference>
<keyword evidence="3" id="KW-0813">Transport</keyword>
<dbReference type="Pfam" id="PF03480">
    <property type="entry name" value="DctP"/>
    <property type="match status" value="1"/>
</dbReference>
<sequence>MKSFTRRNFLRTTAVATAALASGMTVGYSAFSYAAEFNLKFANNLPLTHPMNVRAREAAKRIKESTDGRVVLQVFPSSQLGGDTDMLAQARSGAIDFYAGPPVILGTLIPAAQISAVGFAFKNYEQVWAAMDGELGAHIRAEIAMSDGLFAFEKIWDNGFRVTTTSTRPVAAPADLVGMKLRVPPSPIIMSMFRSFDAAPASINFAEVYAALQTHIVEGQENPLTLVNSAKLYEVQKYCSLTNHMWDGFWVLGNKANFSRLPVEFQDTVSKHINEAGVNMRADLQALQATVREDLDKKGLIISDVVPDSFRQKLRDAGYYAQWRKAFGEQAWALLEKSAGALA</sequence>
<keyword evidence="6" id="KW-0675">Receptor</keyword>
<reference evidence="6 7" key="1">
    <citation type="submission" date="2016-11" db="EMBL/GenBank/DDBJ databases">
        <authorList>
            <person name="Jaros S."/>
            <person name="Januszkiewicz K."/>
            <person name="Wedrychowicz H."/>
        </authorList>
    </citation>
    <scope>NUCLEOTIDE SEQUENCE [LARGE SCALE GENOMIC DNA]</scope>
    <source>
        <strain evidence="6 7">LMG 26898</strain>
    </source>
</reference>
<evidence type="ECO:0000256" key="4">
    <source>
        <dbReference type="ARBA" id="ARBA00022729"/>
    </source>
</evidence>
<dbReference type="CDD" id="cd13603">
    <property type="entry name" value="PBP2_TRAP_Siap_TeaA_like"/>
    <property type="match status" value="1"/>
</dbReference>
<dbReference type="NCBIfam" id="NF037995">
    <property type="entry name" value="TRAP_S1"/>
    <property type="match status" value="1"/>
</dbReference>
<dbReference type="AlphaFoldDB" id="A0A1M7PUK5"/>
<dbReference type="OrthoDB" id="9771186at2"/>
<evidence type="ECO:0000256" key="1">
    <source>
        <dbReference type="ARBA" id="ARBA00004196"/>
    </source>
</evidence>
<dbReference type="NCBIfam" id="TIGR01409">
    <property type="entry name" value="TAT_signal_seq"/>
    <property type="match status" value="1"/>
</dbReference>
<dbReference type="Proteomes" id="UP000183983">
    <property type="component" value="Unassembled WGS sequence"/>
</dbReference>
<dbReference type="GO" id="GO:0055085">
    <property type="term" value="P:transmembrane transport"/>
    <property type="evidence" value="ECO:0007669"/>
    <property type="project" value="InterPro"/>
</dbReference>
<feature type="chain" id="PRO_5012636094" evidence="5">
    <location>
        <begin position="35"/>
        <end position="343"/>
    </location>
</feature>
<keyword evidence="4 5" id="KW-0732">Signal</keyword>
<dbReference type="STRING" id="1190415.SAMN05216593_113146"/>
<evidence type="ECO:0000256" key="3">
    <source>
        <dbReference type="ARBA" id="ARBA00022448"/>
    </source>
</evidence>
<comment type="similarity">
    <text evidence="2">Belongs to the bacterial solute-binding protein 7 family.</text>
</comment>
<accession>A0A1M7PUK5</accession>
<dbReference type="InterPro" id="IPR018389">
    <property type="entry name" value="DctP_fam"/>
</dbReference>
<dbReference type="PANTHER" id="PTHR33376">
    <property type="match status" value="1"/>
</dbReference>
<evidence type="ECO:0000256" key="5">
    <source>
        <dbReference type="SAM" id="SignalP"/>
    </source>
</evidence>
<dbReference type="NCBIfam" id="TIGR00787">
    <property type="entry name" value="dctP"/>
    <property type="match status" value="1"/>
</dbReference>
<organism evidence="6 7">
    <name type="scientific">Pseudomonas asturiensis</name>
    <dbReference type="NCBI Taxonomy" id="1190415"/>
    <lineage>
        <taxon>Bacteria</taxon>
        <taxon>Pseudomonadati</taxon>
        <taxon>Pseudomonadota</taxon>
        <taxon>Gammaproteobacteria</taxon>
        <taxon>Pseudomonadales</taxon>
        <taxon>Pseudomonadaceae</taxon>
        <taxon>Pseudomonas</taxon>
    </lineage>
</organism>
<protein>
    <submittedName>
        <fullName evidence="6">Tripartite ATP-independent transporter solute receptor, DctP family</fullName>
    </submittedName>
</protein>
<proteinExistence type="inferred from homology"/>
<dbReference type="InterPro" id="IPR006311">
    <property type="entry name" value="TAT_signal"/>
</dbReference>